<evidence type="ECO:0000313" key="4">
    <source>
        <dbReference type="Proteomes" id="UP000789405"/>
    </source>
</evidence>
<dbReference type="GO" id="GO:0043529">
    <property type="term" value="C:GET complex"/>
    <property type="evidence" value="ECO:0007669"/>
    <property type="project" value="TreeGrafter"/>
</dbReference>
<comment type="similarity">
    <text evidence="1">Belongs to the arsA ATPase family.</text>
</comment>
<dbReference type="EMBL" id="CAJVPY010003706">
    <property type="protein sequence ID" value="CAG8599329.1"/>
    <property type="molecule type" value="Genomic_DNA"/>
</dbReference>
<reference evidence="3" key="1">
    <citation type="submission" date="2021-06" db="EMBL/GenBank/DDBJ databases">
        <authorList>
            <person name="Kallberg Y."/>
            <person name="Tangrot J."/>
            <person name="Rosling A."/>
        </authorList>
    </citation>
    <scope>NUCLEOTIDE SEQUENCE</scope>
    <source>
        <strain evidence="3">MA453B</strain>
    </source>
</reference>
<feature type="domain" description="ArsA/GET3 Anion-transporting ATPase-like" evidence="2">
    <location>
        <begin position="98"/>
        <end position="305"/>
    </location>
</feature>
<organism evidence="3 4">
    <name type="scientific">Dentiscutata erythropus</name>
    <dbReference type="NCBI Taxonomy" id="1348616"/>
    <lineage>
        <taxon>Eukaryota</taxon>
        <taxon>Fungi</taxon>
        <taxon>Fungi incertae sedis</taxon>
        <taxon>Mucoromycota</taxon>
        <taxon>Glomeromycotina</taxon>
        <taxon>Glomeromycetes</taxon>
        <taxon>Diversisporales</taxon>
        <taxon>Gigasporaceae</taxon>
        <taxon>Dentiscutata</taxon>
    </lineage>
</organism>
<dbReference type="Pfam" id="PF02374">
    <property type="entry name" value="ArsA_ATPase"/>
    <property type="match status" value="2"/>
</dbReference>
<protein>
    <submittedName>
        <fullName evidence="3">11485_t:CDS:1</fullName>
    </submittedName>
</protein>
<dbReference type="InterPro" id="IPR016300">
    <property type="entry name" value="ATPase_ArsA/GET3"/>
</dbReference>
<dbReference type="GO" id="GO:0005524">
    <property type="term" value="F:ATP binding"/>
    <property type="evidence" value="ECO:0007669"/>
    <property type="project" value="InterPro"/>
</dbReference>
<dbReference type="PANTHER" id="PTHR10803:SF3">
    <property type="entry name" value="ATPASE GET3"/>
    <property type="match status" value="1"/>
</dbReference>
<dbReference type="GO" id="GO:0016887">
    <property type="term" value="F:ATP hydrolysis activity"/>
    <property type="evidence" value="ECO:0007669"/>
    <property type="project" value="InterPro"/>
</dbReference>
<sequence length="359" mass="40834">MSQESSDEEFEKFEPTLQNVLDQKSLHWIFVGGKGGVGNRVIVSMKCVGKTTTSCSLAVQLSKVRESVLLISTDPAHNLSDAFGQKFTEQQGGGAMGAMMQDLAFAIPGVDEAMGFAEVMKQVKTMEYSVIIFDTAPTGHTLRFLSFPGVLEKALAKISQLSGRFGPVFQQMSGMMGLNANQEDMFGKLEGMRAIITEVNNQFKDPDKTTFICVCISEFLSLYETERMIQELTTYHIDTHNIVVNQLLFPRKDSNCEQCLVRHKMQQKYLDQIYNLYEDFHIVLMPLLTKEIRGTQDIKEFSEMLGRKEKEYPPVNNNCMYKHSSYIYKSNKLNVHSKLLSERMIVWLECMREKGEKSE</sequence>
<dbReference type="Proteomes" id="UP000789405">
    <property type="component" value="Unassembled WGS sequence"/>
</dbReference>
<evidence type="ECO:0000256" key="1">
    <source>
        <dbReference type="ARBA" id="ARBA00011040"/>
    </source>
</evidence>
<comment type="caution">
    <text evidence="3">The sequence shown here is derived from an EMBL/GenBank/DDBJ whole genome shotgun (WGS) entry which is preliminary data.</text>
</comment>
<dbReference type="NCBIfam" id="TIGR00345">
    <property type="entry name" value="GET3_arsA_TRC40"/>
    <property type="match status" value="1"/>
</dbReference>
<proteinExistence type="inferred from homology"/>
<accession>A0A9N9CD66</accession>
<dbReference type="CDD" id="cd02035">
    <property type="entry name" value="ArsA"/>
    <property type="match status" value="1"/>
</dbReference>
<evidence type="ECO:0000313" key="3">
    <source>
        <dbReference type="EMBL" id="CAG8599329.1"/>
    </source>
</evidence>
<dbReference type="OrthoDB" id="1770at2759"/>
<keyword evidence="4" id="KW-1185">Reference proteome</keyword>
<dbReference type="InterPro" id="IPR025723">
    <property type="entry name" value="ArsA/GET3_ATPase-like"/>
</dbReference>
<dbReference type="PANTHER" id="PTHR10803">
    <property type="entry name" value="ARSENICAL PUMP-DRIVING ATPASE ARSENITE-TRANSLOCATING ATPASE"/>
    <property type="match status" value="1"/>
</dbReference>
<dbReference type="InterPro" id="IPR027417">
    <property type="entry name" value="P-loop_NTPase"/>
</dbReference>
<gene>
    <name evidence="3" type="ORF">DERYTH_LOCUS7563</name>
</gene>
<name>A0A9N9CD66_9GLOM</name>
<dbReference type="SUPFAM" id="SSF52540">
    <property type="entry name" value="P-loop containing nucleoside triphosphate hydrolases"/>
    <property type="match status" value="1"/>
</dbReference>
<dbReference type="Gene3D" id="3.40.50.300">
    <property type="entry name" value="P-loop containing nucleotide triphosphate hydrolases"/>
    <property type="match status" value="2"/>
</dbReference>
<dbReference type="AlphaFoldDB" id="A0A9N9CD66"/>
<dbReference type="GO" id="GO:0071816">
    <property type="term" value="P:tail-anchored membrane protein insertion into ER membrane"/>
    <property type="evidence" value="ECO:0007669"/>
    <property type="project" value="TreeGrafter"/>
</dbReference>
<feature type="domain" description="ArsA/GET3 Anion-transporting ATPase-like" evidence="2">
    <location>
        <begin position="27"/>
        <end position="90"/>
    </location>
</feature>
<evidence type="ECO:0000259" key="2">
    <source>
        <dbReference type="Pfam" id="PF02374"/>
    </source>
</evidence>